<dbReference type="SUPFAM" id="SSF46785">
    <property type="entry name" value="Winged helix' DNA-binding domain"/>
    <property type="match status" value="1"/>
</dbReference>
<keyword evidence="5" id="KW-0238">DNA-binding</keyword>
<dbReference type="InterPro" id="IPR015424">
    <property type="entry name" value="PyrdxlP-dep_Trfase"/>
</dbReference>
<evidence type="ECO:0000313" key="9">
    <source>
        <dbReference type="Proteomes" id="UP000051155"/>
    </source>
</evidence>
<evidence type="ECO:0000256" key="4">
    <source>
        <dbReference type="ARBA" id="ARBA00023015"/>
    </source>
</evidence>
<dbReference type="InterPro" id="IPR015421">
    <property type="entry name" value="PyrdxlP-dep_Trfase_major"/>
</dbReference>
<dbReference type="SUPFAM" id="SSF53383">
    <property type="entry name" value="PLP-dependent transferases"/>
    <property type="match status" value="1"/>
</dbReference>
<protein>
    <submittedName>
        <fullName evidence="8">GntR family transcriptional regulator</fullName>
    </submittedName>
</protein>
<dbReference type="PANTHER" id="PTHR46577:SF1">
    <property type="entry name" value="HTH-TYPE TRANSCRIPTIONAL REGULATORY PROTEIN GABR"/>
    <property type="match status" value="1"/>
</dbReference>
<comment type="similarity">
    <text evidence="1">In the C-terminal section; belongs to the class-I pyridoxal-phosphate-dependent aminotransferase family.</text>
</comment>
<dbReference type="Gene3D" id="1.10.10.10">
    <property type="entry name" value="Winged helix-like DNA-binding domain superfamily/Winged helix DNA-binding domain"/>
    <property type="match status" value="1"/>
</dbReference>
<accession>A0A0R1PYW9</accession>
<dbReference type="GO" id="GO:0003677">
    <property type="term" value="F:DNA binding"/>
    <property type="evidence" value="ECO:0007669"/>
    <property type="project" value="UniProtKB-KW"/>
</dbReference>
<dbReference type="Gene3D" id="3.90.1150.10">
    <property type="entry name" value="Aspartate Aminotransferase, domain 1"/>
    <property type="match status" value="1"/>
</dbReference>
<keyword evidence="4" id="KW-0805">Transcription regulation</keyword>
<dbReference type="OrthoDB" id="9802328at2"/>
<dbReference type="GO" id="GO:0030170">
    <property type="term" value="F:pyridoxal phosphate binding"/>
    <property type="evidence" value="ECO:0007669"/>
    <property type="project" value="InterPro"/>
</dbReference>
<dbReference type="AlphaFoldDB" id="A0A0R1PYW9"/>
<gene>
    <name evidence="8" type="ORF">FD20_GL001479</name>
</gene>
<organism evidence="8 9">
    <name type="scientific">Liquorilactobacillus uvarum DSM 19971</name>
    <dbReference type="NCBI Taxonomy" id="1423812"/>
    <lineage>
        <taxon>Bacteria</taxon>
        <taxon>Bacillati</taxon>
        <taxon>Bacillota</taxon>
        <taxon>Bacilli</taxon>
        <taxon>Lactobacillales</taxon>
        <taxon>Lactobacillaceae</taxon>
        <taxon>Liquorilactobacillus</taxon>
    </lineage>
</organism>
<dbReference type="PANTHER" id="PTHR46577">
    <property type="entry name" value="HTH-TYPE TRANSCRIPTIONAL REGULATORY PROTEIN GABR"/>
    <property type="match status" value="1"/>
</dbReference>
<dbReference type="InterPro" id="IPR000524">
    <property type="entry name" value="Tscrpt_reg_HTH_GntR"/>
</dbReference>
<evidence type="ECO:0000256" key="5">
    <source>
        <dbReference type="ARBA" id="ARBA00023125"/>
    </source>
</evidence>
<dbReference type="EMBL" id="AZEG01000031">
    <property type="protein sequence ID" value="KRL35652.1"/>
    <property type="molecule type" value="Genomic_DNA"/>
</dbReference>
<proteinExistence type="inferred from homology"/>
<dbReference type="CDD" id="cd07377">
    <property type="entry name" value="WHTH_GntR"/>
    <property type="match status" value="1"/>
</dbReference>
<dbReference type="Gene3D" id="3.40.640.10">
    <property type="entry name" value="Type I PLP-dependent aspartate aminotransferase-like (Major domain)"/>
    <property type="match status" value="1"/>
</dbReference>
<dbReference type="PROSITE" id="PS50949">
    <property type="entry name" value="HTH_GNTR"/>
    <property type="match status" value="1"/>
</dbReference>
<dbReference type="InterPro" id="IPR036390">
    <property type="entry name" value="WH_DNA-bd_sf"/>
</dbReference>
<keyword evidence="6" id="KW-0804">Transcription</keyword>
<dbReference type="Pfam" id="PF00155">
    <property type="entry name" value="Aminotran_1_2"/>
    <property type="match status" value="1"/>
</dbReference>
<dbReference type="PATRIC" id="fig|1423812.3.peg.1571"/>
<dbReference type="Proteomes" id="UP000051155">
    <property type="component" value="Unassembled WGS sequence"/>
</dbReference>
<keyword evidence="3" id="KW-0663">Pyridoxal phosphate</keyword>
<dbReference type="GO" id="GO:0003700">
    <property type="term" value="F:DNA-binding transcription factor activity"/>
    <property type="evidence" value="ECO:0007669"/>
    <property type="project" value="InterPro"/>
</dbReference>
<dbReference type="GO" id="GO:0008483">
    <property type="term" value="F:transaminase activity"/>
    <property type="evidence" value="ECO:0007669"/>
    <property type="project" value="UniProtKB-KW"/>
</dbReference>
<keyword evidence="2" id="KW-0032">Aminotransferase</keyword>
<dbReference type="InterPro" id="IPR004839">
    <property type="entry name" value="Aminotransferase_I/II_large"/>
</dbReference>
<sequence>MHYNIFQTYERLWLDMSVNIFEQNSLTWMPKRKTLKRPIYKALVNRMENDVNEGILLPGTKLPSQRELADFLDINFTTVTRAYKLSEQLGLTYGLIGKGTYIAQTANKTISISSLYKDSLFELGLNSSFEQCNNMLNTTVADVANKSSLESLLNYKNAVGTVFQRQVALNYLVKLGIKTKIDNIAITSGGQNALTIILLGLFNPNDRIAVDRFTYANFIELAKMINIKLVPIDFDSEGMRPEYLDKACKNSDLHGIYLMTGCSNPTGIRMSEKRCRLLAEVIKKNKLIVIEDDYLGFIGMGKENKMVKLSSLLPDQSVYICSMSKPVATGLRVGYLVFPDDYRQALQQSLCNINVKTSSLDAEIITQALLNGSAYKIMHKKIQLALKANTIFSNIFVAEQTKHKNIPAFIKWLPLKKNNIGAEAIESLLLANGIRVFHSDRFLAGPKIKHEFLRISLSATKTIELLEPALMKLKIVLEEQNLI</sequence>
<dbReference type="STRING" id="1423812.FD20_GL001479"/>
<dbReference type="InterPro" id="IPR036388">
    <property type="entry name" value="WH-like_DNA-bd_sf"/>
</dbReference>
<evidence type="ECO:0000256" key="6">
    <source>
        <dbReference type="ARBA" id="ARBA00023163"/>
    </source>
</evidence>
<comment type="caution">
    <text evidence="8">The sequence shown here is derived from an EMBL/GenBank/DDBJ whole genome shotgun (WGS) entry which is preliminary data.</text>
</comment>
<keyword evidence="2" id="KW-0808">Transferase</keyword>
<dbReference type="CDD" id="cd00609">
    <property type="entry name" value="AAT_like"/>
    <property type="match status" value="1"/>
</dbReference>
<evidence type="ECO:0000259" key="7">
    <source>
        <dbReference type="PROSITE" id="PS50949"/>
    </source>
</evidence>
<dbReference type="SMART" id="SM00345">
    <property type="entry name" value="HTH_GNTR"/>
    <property type="match status" value="1"/>
</dbReference>
<name>A0A0R1PYW9_9LACO</name>
<dbReference type="InterPro" id="IPR015422">
    <property type="entry name" value="PyrdxlP-dep_Trfase_small"/>
</dbReference>
<dbReference type="InterPro" id="IPR051446">
    <property type="entry name" value="HTH_trans_reg/aminotransferase"/>
</dbReference>
<evidence type="ECO:0000313" key="8">
    <source>
        <dbReference type="EMBL" id="KRL35652.1"/>
    </source>
</evidence>
<evidence type="ECO:0000256" key="1">
    <source>
        <dbReference type="ARBA" id="ARBA00005384"/>
    </source>
</evidence>
<keyword evidence="9" id="KW-1185">Reference proteome</keyword>
<reference evidence="8 9" key="1">
    <citation type="journal article" date="2015" name="Genome Announc.">
        <title>Expanding the biotechnology potential of lactobacilli through comparative genomics of 213 strains and associated genera.</title>
        <authorList>
            <person name="Sun Z."/>
            <person name="Harris H.M."/>
            <person name="McCann A."/>
            <person name="Guo C."/>
            <person name="Argimon S."/>
            <person name="Zhang W."/>
            <person name="Yang X."/>
            <person name="Jeffery I.B."/>
            <person name="Cooney J.C."/>
            <person name="Kagawa T.F."/>
            <person name="Liu W."/>
            <person name="Song Y."/>
            <person name="Salvetti E."/>
            <person name="Wrobel A."/>
            <person name="Rasinkangas P."/>
            <person name="Parkhill J."/>
            <person name="Rea M.C."/>
            <person name="O'Sullivan O."/>
            <person name="Ritari J."/>
            <person name="Douillard F.P."/>
            <person name="Paul Ross R."/>
            <person name="Yang R."/>
            <person name="Briner A.E."/>
            <person name="Felis G.E."/>
            <person name="de Vos W.M."/>
            <person name="Barrangou R."/>
            <person name="Klaenhammer T.R."/>
            <person name="Caufield P.W."/>
            <person name="Cui Y."/>
            <person name="Zhang H."/>
            <person name="O'Toole P.W."/>
        </authorList>
    </citation>
    <scope>NUCLEOTIDE SEQUENCE [LARGE SCALE GENOMIC DNA]</scope>
    <source>
        <strain evidence="8 9">DSM 19971</strain>
    </source>
</reference>
<dbReference type="Pfam" id="PF00392">
    <property type="entry name" value="GntR"/>
    <property type="match status" value="1"/>
</dbReference>
<evidence type="ECO:0000256" key="2">
    <source>
        <dbReference type="ARBA" id="ARBA00022576"/>
    </source>
</evidence>
<evidence type="ECO:0000256" key="3">
    <source>
        <dbReference type="ARBA" id="ARBA00022898"/>
    </source>
</evidence>
<feature type="domain" description="HTH gntR-type" evidence="7">
    <location>
        <begin position="37"/>
        <end position="105"/>
    </location>
</feature>